<dbReference type="EMBL" id="JNCA01000016">
    <property type="protein sequence ID" value="KDN55250.1"/>
    <property type="molecule type" value="Genomic_DNA"/>
</dbReference>
<reference evidence="2 3" key="1">
    <citation type="submission" date="2014-05" db="EMBL/GenBank/DDBJ databases">
        <title>Genome Sequence of Flavobacterium sp. EM1321.</title>
        <authorList>
            <person name="Shin S.-K."/>
            <person name="Yi H."/>
        </authorList>
    </citation>
    <scope>NUCLEOTIDE SEQUENCE [LARGE SCALE GENOMIC DNA]</scope>
    <source>
        <strain evidence="2 3">EM1321</strain>
    </source>
</reference>
<gene>
    <name evidence="2" type="ORF">FEM21_18410</name>
</gene>
<dbReference type="InterPro" id="IPR002938">
    <property type="entry name" value="FAD-bd"/>
</dbReference>
<dbReference type="eggNOG" id="COG0644">
    <property type="taxonomic scope" value="Bacteria"/>
</dbReference>
<dbReference type="Pfam" id="PF01494">
    <property type="entry name" value="FAD_binding_3"/>
    <property type="match status" value="1"/>
</dbReference>
<dbReference type="AlphaFoldDB" id="A0A066WX73"/>
<sequence length="380" mass="42100">MNSFDVAIIGSGPAGASAAFELSKSGISTVIIEKETLPRYKTCGGGLVYRGRKTLPFDVSSAVEKEFYEVDTYFANTAIKVTSKRDQPIISMIMRDAFDNLIVEKAKENGVTLLQNHKVEDITFGDIQTIHTSEGDVKAKFIIAGDGALSPVAKMAGWQETRTIIPALEYEVEVPQADFERLSKNVRFDVDAIPYGYAWCFPKKNHLSIGVGVFVKNKEKMDLKKYYAEYLKVLGITEILSEDAHGFVIPVSPRTDTFVQKNVFLIGDSAGFADPIVAEGISNAIVSGILAAKSIIESKLDPDKAAKLYQEKLEQSILPEIKTGVIVAKFFYNKKALRNIIIKKYGQAFSDAMTDVFLGNRTYPKDYKASIRKRIKEAIF</sequence>
<evidence type="ECO:0000259" key="1">
    <source>
        <dbReference type="Pfam" id="PF01494"/>
    </source>
</evidence>
<protein>
    <recommendedName>
        <fullName evidence="1">FAD-binding domain-containing protein</fullName>
    </recommendedName>
</protein>
<name>A0A066WX73_9FLAO</name>
<dbReference type="InterPro" id="IPR036188">
    <property type="entry name" value="FAD/NAD-bd_sf"/>
</dbReference>
<dbReference type="Proteomes" id="UP000027064">
    <property type="component" value="Unassembled WGS sequence"/>
</dbReference>
<dbReference type="InterPro" id="IPR050407">
    <property type="entry name" value="Geranylgeranyl_reductase"/>
</dbReference>
<dbReference type="OrthoDB" id="9806565at2"/>
<dbReference type="PRINTS" id="PR00420">
    <property type="entry name" value="RNGMNOXGNASE"/>
</dbReference>
<dbReference type="SUPFAM" id="SSF51905">
    <property type="entry name" value="FAD/NAD(P)-binding domain"/>
    <property type="match status" value="1"/>
</dbReference>
<dbReference type="RefSeq" id="WP_035659696.1">
    <property type="nucleotide sequence ID" value="NZ_JNCA01000016.1"/>
</dbReference>
<organism evidence="2 3">
    <name type="scientific">Flavobacterium seoulense</name>
    <dbReference type="NCBI Taxonomy" id="1492738"/>
    <lineage>
        <taxon>Bacteria</taxon>
        <taxon>Pseudomonadati</taxon>
        <taxon>Bacteroidota</taxon>
        <taxon>Flavobacteriia</taxon>
        <taxon>Flavobacteriales</taxon>
        <taxon>Flavobacteriaceae</taxon>
        <taxon>Flavobacterium</taxon>
    </lineage>
</organism>
<evidence type="ECO:0000313" key="3">
    <source>
        <dbReference type="Proteomes" id="UP000027064"/>
    </source>
</evidence>
<dbReference type="STRING" id="1492738.FEM21_18410"/>
<dbReference type="InterPro" id="IPR011777">
    <property type="entry name" value="Geranylgeranyl_Rdtase_fam"/>
</dbReference>
<evidence type="ECO:0000313" key="2">
    <source>
        <dbReference type="EMBL" id="KDN55250.1"/>
    </source>
</evidence>
<accession>A0A066WX73</accession>
<dbReference type="PATRIC" id="fig|1492738.3.peg.1830"/>
<dbReference type="GO" id="GO:0016628">
    <property type="term" value="F:oxidoreductase activity, acting on the CH-CH group of donors, NAD or NADP as acceptor"/>
    <property type="evidence" value="ECO:0007669"/>
    <property type="project" value="InterPro"/>
</dbReference>
<dbReference type="PANTHER" id="PTHR42685">
    <property type="entry name" value="GERANYLGERANYL DIPHOSPHATE REDUCTASE"/>
    <property type="match status" value="1"/>
</dbReference>
<dbReference type="NCBIfam" id="TIGR02032">
    <property type="entry name" value="GG-red-SF"/>
    <property type="match status" value="1"/>
</dbReference>
<dbReference type="PANTHER" id="PTHR42685:SF22">
    <property type="entry name" value="CONDITIONED MEDIUM FACTOR RECEPTOR 1"/>
    <property type="match status" value="1"/>
</dbReference>
<dbReference type="GO" id="GO:0071949">
    <property type="term" value="F:FAD binding"/>
    <property type="evidence" value="ECO:0007669"/>
    <property type="project" value="InterPro"/>
</dbReference>
<dbReference type="Gene3D" id="3.50.50.60">
    <property type="entry name" value="FAD/NAD(P)-binding domain"/>
    <property type="match status" value="1"/>
</dbReference>
<feature type="domain" description="FAD-binding" evidence="1">
    <location>
        <begin position="4"/>
        <end position="286"/>
    </location>
</feature>
<comment type="caution">
    <text evidence="2">The sequence shown here is derived from an EMBL/GenBank/DDBJ whole genome shotgun (WGS) entry which is preliminary data.</text>
</comment>
<proteinExistence type="predicted"/>
<keyword evidence="3" id="KW-1185">Reference proteome</keyword>